<comment type="caution">
    <text evidence="1">The sequence shown here is derived from an EMBL/GenBank/DDBJ whole genome shotgun (WGS) entry which is preliminary data.</text>
</comment>
<dbReference type="AlphaFoldDB" id="A0A4R6RN99"/>
<dbReference type="RefSeq" id="WP_126541620.1">
    <property type="nucleotide sequence ID" value="NZ_BSPM01000008.1"/>
</dbReference>
<keyword evidence="1" id="KW-0282">Flagellum</keyword>
<accession>A0A4R6RN99</accession>
<dbReference type="InterPro" id="IPR010845">
    <property type="entry name" value="FlaF"/>
</dbReference>
<name>A0A4R6RN99_9HYPH</name>
<keyword evidence="1" id="KW-0969">Cilium</keyword>
<keyword evidence="2" id="KW-1185">Reference proteome</keyword>
<keyword evidence="1" id="KW-0966">Cell projection</keyword>
<proteinExistence type="predicted"/>
<dbReference type="GO" id="GO:0044781">
    <property type="term" value="P:bacterial-type flagellum organization"/>
    <property type="evidence" value="ECO:0007669"/>
    <property type="project" value="InterPro"/>
</dbReference>
<dbReference type="OrthoDB" id="8563081at2"/>
<sequence length="123" mass="13403">MYNHGAQAYQRTQQTTANPRELEASLLIKAAARLQSVRDEPDASREALDEAITYNRKLWTILATSATRSDNPLPAAIKNNVANLAVFIFSHSMRILSEPTPDRISTLININANIAAGLRGSAG</sequence>
<reference evidence="1 2" key="1">
    <citation type="submission" date="2019-03" db="EMBL/GenBank/DDBJ databases">
        <title>Genomic Encyclopedia of Type Strains, Phase IV (KMG-IV): sequencing the most valuable type-strain genomes for metagenomic binning, comparative biology and taxonomic classification.</title>
        <authorList>
            <person name="Goeker M."/>
        </authorList>
    </citation>
    <scope>NUCLEOTIDE SEQUENCE [LARGE SCALE GENOMIC DNA]</scope>
    <source>
        <strain evidence="1 2">DSM 102969</strain>
    </source>
</reference>
<dbReference type="NCBIfam" id="NF009435">
    <property type="entry name" value="PRK12794.1"/>
    <property type="match status" value="1"/>
</dbReference>
<protein>
    <submittedName>
        <fullName evidence="1">Flagellar protein FlaF</fullName>
    </submittedName>
</protein>
<evidence type="ECO:0000313" key="2">
    <source>
        <dbReference type="Proteomes" id="UP000294547"/>
    </source>
</evidence>
<dbReference type="Proteomes" id="UP000294547">
    <property type="component" value="Unassembled WGS sequence"/>
</dbReference>
<evidence type="ECO:0000313" key="1">
    <source>
        <dbReference type="EMBL" id="TDP87655.1"/>
    </source>
</evidence>
<organism evidence="1 2">
    <name type="scientific">Oharaeibacter diazotrophicus</name>
    <dbReference type="NCBI Taxonomy" id="1920512"/>
    <lineage>
        <taxon>Bacteria</taxon>
        <taxon>Pseudomonadati</taxon>
        <taxon>Pseudomonadota</taxon>
        <taxon>Alphaproteobacteria</taxon>
        <taxon>Hyphomicrobiales</taxon>
        <taxon>Pleomorphomonadaceae</taxon>
        <taxon>Oharaeibacter</taxon>
    </lineage>
</organism>
<dbReference type="Pfam" id="PF07309">
    <property type="entry name" value="FlaF"/>
    <property type="match status" value="1"/>
</dbReference>
<gene>
    <name evidence="1" type="ORF">EDD54_1554</name>
</gene>
<dbReference type="EMBL" id="SNXY01000006">
    <property type="protein sequence ID" value="TDP87655.1"/>
    <property type="molecule type" value="Genomic_DNA"/>
</dbReference>